<sequence>MDNAAFHKPKKTKELIESVGCKVIFLPPYSPDLNPMQFSVQNEGYCDWK</sequence>
<dbReference type="AlphaFoldDB" id="A0A2R8F286"/>
<dbReference type="PANTHER" id="PTHR46564">
    <property type="entry name" value="TRANSPOSASE"/>
    <property type="match status" value="1"/>
</dbReference>
<dbReference type="EMBL" id="OOHR01000012">
    <property type="protein sequence ID" value="SPM45515.1"/>
    <property type="molecule type" value="Genomic_DNA"/>
</dbReference>
<gene>
    <name evidence="2" type="ORF">FPW1038_00371</name>
</gene>
<dbReference type="Proteomes" id="UP000244889">
    <property type="component" value="Unassembled WGS sequence"/>
</dbReference>
<dbReference type="PANTHER" id="PTHR46564:SF1">
    <property type="entry name" value="TRANSPOSASE"/>
    <property type="match status" value="1"/>
</dbReference>
<dbReference type="Pfam" id="PF13358">
    <property type="entry name" value="DDE_3"/>
    <property type="match status" value="1"/>
</dbReference>
<organism evidence="2 3">
    <name type="scientific">Orientia tsutsugamushi</name>
    <name type="common">Rickettsia tsutsugamushi</name>
    <dbReference type="NCBI Taxonomy" id="784"/>
    <lineage>
        <taxon>Bacteria</taxon>
        <taxon>Pseudomonadati</taxon>
        <taxon>Pseudomonadota</taxon>
        <taxon>Alphaproteobacteria</taxon>
        <taxon>Rickettsiales</taxon>
        <taxon>Rickettsiaceae</taxon>
        <taxon>Rickettsieae</taxon>
        <taxon>Orientia</taxon>
    </lineage>
</organism>
<dbReference type="Gene3D" id="3.30.420.10">
    <property type="entry name" value="Ribonuclease H-like superfamily/Ribonuclease H"/>
    <property type="match status" value="1"/>
</dbReference>
<reference evidence="3" key="1">
    <citation type="submission" date="2018-03" db="EMBL/GenBank/DDBJ databases">
        <authorList>
            <person name="Batty M. E."/>
            <person name="Batty M E."/>
        </authorList>
    </citation>
    <scope>NUCLEOTIDE SEQUENCE [LARGE SCALE GENOMIC DNA]</scope>
</reference>
<evidence type="ECO:0000313" key="3">
    <source>
        <dbReference type="Proteomes" id="UP000244889"/>
    </source>
</evidence>
<accession>A0A2R8F286</accession>
<dbReference type="GO" id="GO:0003676">
    <property type="term" value="F:nucleic acid binding"/>
    <property type="evidence" value="ECO:0007669"/>
    <property type="project" value="InterPro"/>
</dbReference>
<dbReference type="InterPro" id="IPR038717">
    <property type="entry name" value="Tc1-like_DDE_dom"/>
</dbReference>
<evidence type="ECO:0000259" key="1">
    <source>
        <dbReference type="Pfam" id="PF13358"/>
    </source>
</evidence>
<evidence type="ECO:0000313" key="2">
    <source>
        <dbReference type="EMBL" id="SPM45515.1"/>
    </source>
</evidence>
<name>A0A2R8F286_ORITS</name>
<protein>
    <submittedName>
        <fullName evidence="2">IS630 family transposase</fullName>
    </submittedName>
</protein>
<dbReference type="InterPro" id="IPR036397">
    <property type="entry name" value="RNaseH_sf"/>
</dbReference>
<proteinExistence type="predicted"/>
<feature type="domain" description="Tc1-like transposase DDE" evidence="1">
    <location>
        <begin position="1"/>
        <end position="36"/>
    </location>
</feature>